<evidence type="ECO:0000313" key="9">
    <source>
        <dbReference type="Proteomes" id="UP000566819"/>
    </source>
</evidence>
<keyword evidence="9" id="KW-1185">Reference proteome</keyword>
<accession>A0A8H4W2L6</accession>
<feature type="transmembrane region" description="Helical" evidence="6">
    <location>
        <begin position="326"/>
        <end position="348"/>
    </location>
</feature>
<reference evidence="8 9" key="1">
    <citation type="submission" date="2020-03" db="EMBL/GenBank/DDBJ databases">
        <title>Draft Genome Sequence of Cudoniella acicularis.</title>
        <authorList>
            <person name="Buettner E."/>
            <person name="Kellner H."/>
        </authorList>
    </citation>
    <scope>NUCLEOTIDE SEQUENCE [LARGE SCALE GENOMIC DNA]</scope>
    <source>
        <strain evidence="8 9">DSM 108380</strain>
    </source>
</reference>
<proteinExistence type="predicted"/>
<dbReference type="Pfam" id="PF07690">
    <property type="entry name" value="MFS_1"/>
    <property type="match status" value="2"/>
</dbReference>
<evidence type="ECO:0000256" key="4">
    <source>
        <dbReference type="ARBA" id="ARBA00023136"/>
    </source>
</evidence>
<feature type="transmembrane region" description="Helical" evidence="6">
    <location>
        <begin position="215"/>
        <end position="235"/>
    </location>
</feature>
<name>A0A8H4W2L6_9HELO</name>
<keyword evidence="3 6" id="KW-1133">Transmembrane helix</keyword>
<keyword evidence="2 6" id="KW-0812">Transmembrane</keyword>
<dbReference type="InterPro" id="IPR036259">
    <property type="entry name" value="MFS_trans_sf"/>
</dbReference>
<feature type="region of interest" description="Disordered" evidence="5">
    <location>
        <begin position="1"/>
        <end position="32"/>
    </location>
</feature>
<dbReference type="InterPro" id="IPR011701">
    <property type="entry name" value="MFS"/>
</dbReference>
<feature type="region of interest" description="Disordered" evidence="5">
    <location>
        <begin position="555"/>
        <end position="575"/>
    </location>
</feature>
<protein>
    <recommendedName>
        <fullName evidence="7">Major facilitator superfamily (MFS) profile domain-containing protein</fullName>
    </recommendedName>
</protein>
<dbReference type="EMBL" id="JAAMPI010000771">
    <property type="protein sequence ID" value="KAF4628724.1"/>
    <property type="molecule type" value="Genomic_DNA"/>
</dbReference>
<dbReference type="FunFam" id="1.20.1250.20:FF:000196">
    <property type="entry name" value="MFS toxin efflux pump (AflT)"/>
    <property type="match status" value="1"/>
</dbReference>
<feature type="transmembrane region" description="Helical" evidence="6">
    <location>
        <begin position="37"/>
        <end position="58"/>
    </location>
</feature>
<evidence type="ECO:0000313" key="8">
    <source>
        <dbReference type="EMBL" id="KAF4628724.1"/>
    </source>
</evidence>
<dbReference type="PANTHER" id="PTHR23501:SF201">
    <property type="entry name" value="MFS AFLATOXIN EFFLUX PUMP"/>
    <property type="match status" value="1"/>
</dbReference>
<dbReference type="Proteomes" id="UP000566819">
    <property type="component" value="Unassembled WGS sequence"/>
</dbReference>
<feature type="transmembrane region" description="Helical" evidence="6">
    <location>
        <begin position="414"/>
        <end position="431"/>
    </location>
</feature>
<evidence type="ECO:0000256" key="6">
    <source>
        <dbReference type="SAM" id="Phobius"/>
    </source>
</evidence>
<dbReference type="AlphaFoldDB" id="A0A8H4W2L6"/>
<dbReference type="InterPro" id="IPR020846">
    <property type="entry name" value="MFS_dom"/>
</dbReference>
<feature type="domain" description="Major facilitator superfamily (MFS) profile" evidence="7">
    <location>
        <begin position="44"/>
        <end position="547"/>
    </location>
</feature>
<sequence>MGSIKEEPKSSSASDADMEKADPTTTAPHGEEPQYPAWRRLVLILTALYLSMFLVALDRTIIGTAIPKITDDFHSINDVGWYASAYLITLCAFQLIYGRIYTFYSAKWVLLWAILIFEIGSAVCGSAPNSIAFIIGRAIGNPYPKPIYLNKTNYHHSWLWVCWNLQWMCHHHGALNYSLHKRPMFQGIFGAVFGLASVCGPLIGGAFTTNVSWRWCFYINLPIGAVVVTIILFILQTPPSKNTDTLKEQIMKLDPLGTLVFLPGIICLLLALQWGGTTYPWGNARIIVLFILAAILIAIFIVIQFKSGDRATVPIRIINQRSIASGFYFSLVSPGAMMVIIYFLPLWFQAIKGVSAVASGIDSLPLVLSLVVASILSGAITAKTGYYTGQLIACSIIMSIGAGVLTTLKVDTPSAQWIGFQILFGFGLGLGMQQAAMAAQTCLDNKDVMTGVSLMFFGQGLGGAIFVSIGQTVFTHSLVSEFSKVANINTAEIVNTGATDLRNLVPAAALPSVLVAYNAALSDTFKVAVGLAAASILAGLTMEWKNLKKMKEGGAKGEAEARREEEEEAGAVVANADAHGETVVTSVPTTPKAVKV</sequence>
<comment type="caution">
    <text evidence="8">The sequence shown here is derived from an EMBL/GenBank/DDBJ whole genome shotgun (WGS) entry which is preliminary data.</text>
</comment>
<feature type="transmembrane region" description="Helical" evidence="6">
    <location>
        <begin position="524"/>
        <end position="542"/>
    </location>
</feature>
<organism evidence="8 9">
    <name type="scientific">Cudoniella acicularis</name>
    <dbReference type="NCBI Taxonomy" id="354080"/>
    <lineage>
        <taxon>Eukaryota</taxon>
        <taxon>Fungi</taxon>
        <taxon>Dikarya</taxon>
        <taxon>Ascomycota</taxon>
        <taxon>Pezizomycotina</taxon>
        <taxon>Leotiomycetes</taxon>
        <taxon>Helotiales</taxon>
        <taxon>Tricladiaceae</taxon>
        <taxon>Cudoniella</taxon>
    </lineage>
</organism>
<feature type="compositionally biased region" description="Basic and acidic residues" evidence="5">
    <location>
        <begin position="555"/>
        <end position="564"/>
    </location>
</feature>
<feature type="transmembrane region" description="Helical" evidence="6">
    <location>
        <begin position="388"/>
        <end position="408"/>
    </location>
</feature>
<feature type="transmembrane region" description="Helical" evidence="6">
    <location>
        <begin position="286"/>
        <end position="305"/>
    </location>
</feature>
<feature type="transmembrane region" description="Helical" evidence="6">
    <location>
        <begin position="79"/>
        <end position="97"/>
    </location>
</feature>
<keyword evidence="4 6" id="KW-0472">Membrane</keyword>
<feature type="transmembrane region" description="Helical" evidence="6">
    <location>
        <begin position="256"/>
        <end position="274"/>
    </location>
</feature>
<feature type="transmembrane region" description="Helical" evidence="6">
    <location>
        <begin position="109"/>
        <end position="135"/>
    </location>
</feature>
<feature type="transmembrane region" description="Helical" evidence="6">
    <location>
        <begin position="354"/>
        <end position="376"/>
    </location>
</feature>
<gene>
    <name evidence="8" type="ORF">G7Y89_g9430</name>
</gene>
<comment type="subcellular location">
    <subcellularLocation>
        <location evidence="1">Membrane</location>
        <topology evidence="1">Multi-pass membrane protein</topology>
    </subcellularLocation>
</comment>
<evidence type="ECO:0000256" key="5">
    <source>
        <dbReference type="SAM" id="MobiDB-lite"/>
    </source>
</evidence>
<dbReference type="Gene3D" id="1.20.1250.20">
    <property type="entry name" value="MFS general substrate transporter like domains"/>
    <property type="match status" value="1"/>
</dbReference>
<evidence type="ECO:0000256" key="2">
    <source>
        <dbReference type="ARBA" id="ARBA00022692"/>
    </source>
</evidence>
<dbReference type="GO" id="GO:0005886">
    <property type="term" value="C:plasma membrane"/>
    <property type="evidence" value="ECO:0007669"/>
    <property type="project" value="TreeGrafter"/>
</dbReference>
<dbReference type="CDD" id="cd17502">
    <property type="entry name" value="MFS_Azr1_MDR_like"/>
    <property type="match status" value="1"/>
</dbReference>
<evidence type="ECO:0000259" key="7">
    <source>
        <dbReference type="PROSITE" id="PS50850"/>
    </source>
</evidence>
<dbReference type="SUPFAM" id="SSF103473">
    <property type="entry name" value="MFS general substrate transporter"/>
    <property type="match status" value="2"/>
</dbReference>
<evidence type="ECO:0000256" key="3">
    <source>
        <dbReference type="ARBA" id="ARBA00022989"/>
    </source>
</evidence>
<feature type="transmembrane region" description="Helical" evidence="6">
    <location>
        <begin position="452"/>
        <end position="474"/>
    </location>
</feature>
<feature type="transmembrane region" description="Helical" evidence="6">
    <location>
        <begin position="188"/>
        <end position="209"/>
    </location>
</feature>
<evidence type="ECO:0000256" key="1">
    <source>
        <dbReference type="ARBA" id="ARBA00004141"/>
    </source>
</evidence>
<dbReference type="GO" id="GO:0022857">
    <property type="term" value="F:transmembrane transporter activity"/>
    <property type="evidence" value="ECO:0007669"/>
    <property type="project" value="InterPro"/>
</dbReference>
<dbReference type="OrthoDB" id="10021397at2759"/>
<dbReference type="PROSITE" id="PS50850">
    <property type="entry name" value="MFS"/>
    <property type="match status" value="1"/>
</dbReference>
<dbReference type="PANTHER" id="PTHR23501">
    <property type="entry name" value="MAJOR FACILITATOR SUPERFAMILY"/>
    <property type="match status" value="1"/>
</dbReference>